<proteinExistence type="predicted"/>
<feature type="non-terminal residue" evidence="1">
    <location>
        <position position="236"/>
    </location>
</feature>
<keyword evidence="2" id="KW-1185">Reference proteome</keyword>
<evidence type="ECO:0000313" key="2">
    <source>
        <dbReference type="Proteomes" id="UP000789860"/>
    </source>
</evidence>
<name>A0ACA9NLR0_9GLOM</name>
<gene>
    <name evidence="1" type="ORF">SCALOS_LOCUS9112</name>
</gene>
<dbReference type="EMBL" id="CAJVPM010026785">
    <property type="protein sequence ID" value="CAG8663407.1"/>
    <property type="molecule type" value="Genomic_DNA"/>
</dbReference>
<accession>A0ACA9NLR0</accession>
<reference evidence="1" key="1">
    <citation type="submission" date="2021-06" db="EMBL/GenBank/DDBJ databases">
        <authorList>
            <person name="Kallberg Y."/>
            <person name="Tangrot J."/>
            <person name="Rosling A."/>
        </authorList>
    </citation>
    <scope>NUCLEOTIDE SEQUENCE</scope>
    <source>
        <strain evidence="1">AU212A</strain>
    </source>
</reference>
<comment type="caution">
    <text evidence="1">The sequence shown here is derived from an EMBL/GenBank/DDBJ whole genome shotgun (WGS) entry which is preliminary data.</text>
</comment>
<organism evidence="1 2">
    <name type="scientific">Scutellospora calospora</name>
    <dbReference type="NCBI Taxonomy" id="85575"/>
    <lineage>
        <taxon>Eukaryota</taxon>
        <taxon>Fungi</taxon>
        <taxon>Fungi incertae sedis</taxon>
        <taxon>Mucoromycota</taxon>
        <taxon>Glomeromycotina</taxon>
        <taxon>Glomeromycetes</taxon>
        <taxon>Diversisporales</taxon>
        <taxon>Gigasporaceae</taxon>
        <taxon>Scutellospora</taxon>
    </lineage>
</organism>
<sequence length="236" mass="26344">IDELLSEVSIDFSKTESLENLLDKLKEKFEKIYDKPDLSIADAKSVLLKNHGIIIPFPDPQPSDDVKYKFGFKKPTAFYLVGSYPLKNVVRCRNGFSVDVVVIMPKYLAVLSAALQDKNSTLNVKVEFGALDGDRHRPTNLLKIALIPNFLFTLYSNGCQISKQQSTDSLPSTPQYNPTILKTCIGGDEDRWSGFNAFVWKMLMCYLLHGGGVNGGKKLANGYSSYQLIKGTMDFL</sequence>
<protein>
    <submittedName>
        <fullName evidence="1">1848_t:CDS:1</fullName>
    </submittedName>
</protein>
<feature type="non-terminal residue" evidence="1">
    <location>
        <position position="1"/>
    </location>
</feature>
<dbReference type="Proteomes" id="UP000789860">
    <property type="component" value="Unassembled WGS sequence"/>
</dbReference>
<evidence type="ECO:0000313" key="1">
    <source>
        <dbReference type="EMBL" id="CAG8663407.1"/>
    </source>
</evidence>